<keyword evidence="1" id="KW-0175">Coiled coil</keyword>
<dbReference type="Proteomes" id="UP000324832">
    <property type="component" value="Unassembled WGS sequence"/>
</dbReference>
<dbReference type="EMBL" id="FZQP02006893">
    <property type="protein sequence ID" value="VVD04795.1"/>
    <property type="molecule type" value="Genomic_DNA"/>
</dbReference>
<evidence type="ECO:0000256" key="1">
    <source>
        <dbReference type="SAM" id="Coils"/>
    </source>
</evidence>
<organism evidence="2 3">
    <name type="scientific">Leptidea sinapis</name>
    <dbReference type="NCBI Taxonomy" id="189913"/>
    <lineage>
        <taxon>Eukaryota</taxon>
        <taxon>Metazoa</taxon>
        <taxon>Ecdysozoa</taxon>
        <taxon>Arthropoda</taxon>
        <taxon>Hexapoda</taxon>
        <taxon>Insecta</taxon>
        <taxon>Pterygota</taxon>
        <taxon>Neoptera</taxon>
        <taxon>Endopterygota</taxon>
        <taxon>Lepidoptera</taxon>
        <taxon>Glossata</taxon>
        <taxon>Ditrysia</taxon>
        <taxon>Papilionoidea</taxon>
        <taxon>Pieridae</taxon>
        <taxon>Dismorphiinae</taxon>
        <taxon>Leptidea</taxon>
    </lineage>
</organism>
<feature type="coiled-coil region" evidence="1">
    <location>
        <begin position="73"/>
        <end position="107"/>
    </location>
</feature>
<evidence type="ECO:0000313" key="2">
    <source>
        <dbReference type="EMBL" id="VVD04795.1"/>
    </source>
</evidence>
<gene>
    <name evidence="2" type="ORF">LSINAPIS_LOCUS14476</name>
</gene>
<reference evidence="2 3" key="1">
    <citation type="submission" date="2017-07" db="EMBL/GenBank/DDBJ databases">
        <authorList>
            <person name="Talla V."/>
            <person name="Backstrom N."/>
        </authorList>
    </citation>
    <scope>NUCLEOTIDE SEQUENCE [LARGE SCALE GENOMIC DNA]</scope>
</reference>
<accession>A0A5E4R4T7</accession>
<evidence type="ECO:0000313" key="3">
    <source>
        <dbReference type="Proteomes" id="UP000324832"/>
    </source>
</evidence>
<name>A0A5E4R4T7_9NEOP</name>
<proteinExistence type="predicted"/>
<dbReference type="AlphaFoldDB" id="A0A5E4R4T7"/>
<sequence length="131" mass="15618">MDTCVRGFSYMPEKLEATNLKYVDNEALEQTWKSSRRERKKQQEQKIWEEFVKEQDIINSVSDDPYQFINQLSEDKIKELLEAELEAMRMERKANAEIEELKQKEILENSIETGNMEETSDTHHVVLKMRC</sequence>
<keyword evidence="3" id="KW-1185">Reference proteome</keyword>
<protein>
    <submittedName>
        <fullName evidence="2">Uncharacterized protein</fullName>
    </submittedName>
</protein>